<protein>
    <submittedName>
        <fullName evidence="2">Uncharacterized protein</fullName>
    </submittedName>
</protein>
<dbReference type="RefSeq" id="WP_010667276.1">
    <property type="nucleotide sequence ID" value="NZ_AP023410.1"/>
</dbReference>
<accession>A0AB33IH88</accession>
<reference evidence="2 3" key="1">
    <citation type="journal article" date="2011" name="Microbiology">
        <title>Transcriptome response to different carbon sources in Acetobacter aceti.</title>
        <authorList>
            <person name="Sakurai K."/>
            <person name="Arai H."/>
            <person name="Ishii M."/>
            <person name="Igarashi Y."/>
        </authorList>
    </citation>
    <scope>NUCLEOTIDE SEQUENCE [LARGE SCALE GENOMIC DNA]</scope>
    <source>
        <strain evidence="2 3">NBRC 14818</strain>
    </source>
</reference>
<evidence type="ECO:0000313" key="3">
    <source>
        <dbReference type="Proteomes" id="UP000516424"/>
    </source>
</evidence>
<dbReference type="EMBL" id="AP023410">
    <property type="protein sequence ID" value="BCK76874.1"/>
    <property type="molecule type" value="Genomic_DNA"/>
</dbReference>
<keyword evidence="1" id="KW-0812">Transmembrane</keyword>
<evidence type="ECO:0000313" key="2">
    <source>
        <dbReference type="EMBL" id="BCK76874.1"/>
    </source>
</evidence>
<keyword evidence="1" id="KW-0472">Membrane</keyword>
<dbReference type="Proteomes" id="UP000516424">
    <property type="component" value="Chromosome"/>
</dbReference>
<feature type="transmembrane region" description="Helical" evidence="1">
    <location>
        <begin position="12"/>
        <end position="34"/>
    </location>
</feature>
<gene>
    <name evidence="2" type="ORF">EMQ_2480</name>
</gene>
<proteinExistence type="predicted"/>
<keyword evidence="1" id="KW-1133">Transmembrane helix</keyword>
<name>A0AB33IH88_ACEAC</name>
<keyword evidence="3" id="KW-1185">Reference proteome</keyword>
<organism evidence="2 3">
    <name type="scientific">Acetobacter aceti NBRC 14818</name>
    <dbReference type="NCBI Taxonomy" id="887700"/>
    <lineage>
        <taxon>Bacteria</taxon>
        <taxon>Pseudomonadati</taxon>
        <taxon>Pseudomonadota</taxon>
        <taxon>Alphaproteobacteria</taxon>
        <taxon>Acetobacterales</taxon>
        <taxon>Acetobacteraceae</taxon>
        <taxon>Acetobacter</taxon>
        <taxon>Acetobacter subgen. Acetobacter</taxon>
    </lineage>
</organism>
<dbReference type="AlphaFoldDB" id="A0AB33IH88"/>
<evidence type="ECO:0000256" key="1">
    <source>
        <dbReference type="SAM" id="Phobius"/>
    </source>
</evidence>
<sequence length="115" mass="12022">MEQSTFARRGLFAAVIGMGILIILGVGALVAIIIHRMSHPRVPVAAPAGISMPVTATAIQPQTFVLHEPAGTRIEQIAWSNGAVMAVRLSGGGPDRVVLWDTTSGRSVGELNLAQ</sequence>